<proteinExistence type="predicted"/>
<dbReference type="Pfam" id="PF05488">
    <property type="entry name" value="PAAR_motif"/>
    <property type="match status" value="1"/>
</dbReference>
<reference evidence="2" key="1">
    <citation type="submission" date="2021-03" db="EMBL/GenBank/DDBJ databases">
        <title>Acanthopleuribacteraceae sp. M133.</title>
        <authorList>
            <person name="Wang G."/>
        </authorList>
    </citation>
    <scope>NUCLEOTIDE SEQUENCE</scope>
    <source>
        <strain evidence="2">M133</strain>
    </source>
</reference>
<dbReference type="EMBL" id="CP071793">
    <property type="protein sequence ID" value="QTD54207.1"/>
    <property type="molecule type" value="Genomic_DNA"/>
</dbReference>
<organism evidence="2 3">
    <name type="scientific">Sulfidibacter corallicola</name>
    <dbReference type="NCBI Taxonomy" id="2818388"/>
    <lineage>
        <taxon>Bacteria</taxon>
        <taxon>Pseudomonadati</taxon>
        <taxon>Acidobacteriota</taxon>
        <taxon>Holophagae</taxon>
        <taxon>Acanthopleuribacterales</taxon>
        <taxon>Acanthopleuribacteraceae</taxon>
        <taxon>Sulfidibacter</taxon>
    </lineage>
</organism>
<dbReference type="AlphaFoldDB" id="A0A8A4TXZ5"/>
<evidence type="ECO:0000256" key="1">
    <source>
        <dbReference type="SAM" id="MobiDB-lite"/>
    </source>
</evidence>
<feature type="compositionally biased region" description="Polar residues" evidence="1">
    <location>
        <begin position="10"/>
        <end position="22"/>
    </location>
</feature>
<dbReference type="Proteomes" id="UP000663929">
    <property type="component" value="Chromosome"/>
</dbReference>
<sequence length="87" mass="8618">MGKPVARLGDTTNHGGAIVTGSTGTIVNGKPVARMGDLHACPRKGHGLTRIVSGSSMTLTEGKPTARMGDTTGCGAVIVTASPDTTG</sequence>
<accession>A0A8A4TXZ5</accession>
<dbReference type="KEGG" id="scor:J3U87_17315"/>
<dbReference type="CDD" id="cd14744">
    <property type="entry name" value="PAAR_CT_2"/>
    <property type="match status" value="1"/>
</dbReference>
<name>A0A8A4TXZ5_SULCO</name>
<evidence type="ECO:0000313" key="3">
    <source>
        <dbReference type="Proteomes" id="UP000663929"/>
    </source>
</evidence>
<feature type="region of interest" description="Disordered" evidence="1">
    <location>
        <begin position="1"/>
        <end position="22"/>
    </location>
</feature>
<dbReference type="RefSeq" id="WP_237384305.1">
    <property type="nucleotide sequence ID" value="NZ_CP071793.1"/>
</dbReference>
<protein>
    <submittedName>
        <fullName evidence="2">PAAR domain-containing protein</fullName>
    </submittedName>
</protein>
<keyword evidence="3" id="KW-1185">Reference proteome</keyword>
<dbReference type="Gene3D" id="2.60.200.60">
    <property type="match status" value="1"/>
</dbReference>
<dbReference type="InterPro" id="IPR008727">
    <property type="entry name" value="PAAR_motif"/>
</dbReference>
<evidence type="ECO:0000313" key="2">
    <source>
        <dbReference type="EMBL" id="QTD54207.1"/>
    </source>
</evidence>
<gene>
    <name evidence="2" type="ORF">J3U87_17315</name>
</gene>